<evidence type="ECO:0000313" key="2">
    <source>
        <dbReference type="Proteomes" id="UP000027120"/>
    </source>
</evidence>
<dbReference type="AlphaFoldDB" id="A0A067E3I8"/>
<proteinExistence type="predicted"/>
<name>A0A067E3I8_CITSI</name>
<gene>
    <name evidence="1" type="ORF">CISIN_1g032914mg</name>
</gene>
<protein>
    <submittedName>
        <fullName evidence="1">Uncharacterized protein</fullName>
    </submittedName>
</protein>
<dbReference type="Proteomes" id="UP000027120">
    <property type="component" value="Unassembled WGS sequence"/>
</dbReference>
<dbReference type="EMBL" id="KK785252">
    <property type="protein sequence ID" value="KDO45461.1"/>
    <property type="molecule type" value="Genomic_DNA"/>
</dbReference>
<evidence type="ECO:0000313" key="1">
    <source>
        <dbReference type="EMBL" id="KDO45461.1"/>
    </source>
</evidence>
<reference evidence="1 2" key="1">
    <citation type="submission" date="2014-04" db="EMBL/GenBank/DDBJ databases">
        <authorList>
            <consortium name="International Citrus Genome Consortium"/>
            <person name="Gmitter F."/>
            <person name="Chen C."/>
            <person name="Farmerie W."/>
            <person name="Harkins T."/>
            <person name="Desany B."/>
            <person name="Mohiuddin M."/>
            <person name="Kodira C."/>
            <person name="Borodovsky M."/>
            <person name="Lomsadze A."/>
            <person name="Burns P."/>
            <person name="Jenkins J."/>
            <person name="Prochnik S."/>
            <person name="Shu S."/>
            <person name="Chapman J."/>
            <person name="Pitluck S."/>
            <person name="Schmutz J."/>
            <person name="Rokhsar D."/>
        </authorList>
    </citation>
    <scope>NUCLEOTIDE SEQUENCE</scope>
</reference>
<accession>A0A067E3I8</accession>
<keyword evidence="2" id="KW-1185">Reference proteome</keyword>
<sequence length="130" mass="14646">MLDSESIMVIIFSILEGAGVIIDELHCEERKKGLCLSGRSVSCIGYKEGSRRRSDLSSYSTFCFRSPSPFQNKHFATTKHNCVSKLEKLELQERKKLQPRPELSPIIWTVKVNGYGSLGALTDVYKLCKS</sequence>
<organism evidence="1 2">
    <name type="scientific">Citrus sinensis</name>
    <name type="common">Sweet orange</name>
    <name type="synonym">Citrus aurantium var. sinensis</name>
    <dbReference type="NCBI Taxonomy" id="2711"/>
    <lineage>
        <taxon>Eukaryota</taxon>
        <taxon>Viridiplantae</taxon>
        <taxon>Streptophyta</taxon>
        <taxon>Embryophyta</taxon>
        <taxon>Tracheophyta</taxon>
        <taxon>Spermatophyta</taxon>
        <taxon>Magnoliopsida</taxon>
        <taxon>eudicotyledons</taxon>
        <taxon>Gunneridae</taxon>
        <taxon>Pentapetalae</taxon>
        <taxon>rosids</taxon>
        <taxon>malvids</taxon>
        <taxon>Sapindales</taxon>
        <taxon>Rutaceae</taxon>
        <taxon>Aurantioideae</taxon>
        <taxon>Citrus</taxon>
    </lineage>
</organism>